<organism evidence="7 8">
    <name type="scientific">Natronomicrosphaera hydrolytica</name>
    <dbReference type="NCBI Taxonomy" id="3242702"/>
    <lineage>
        <taxon>Bacteria</taxon>
        <taxon>Pseudomonadati</taxon>
        <taxon>Planctomycetota</taxon>
        <taxon>Phycisphaerae</taxon>
        <taxon>Phycisphaerales</taxon>
        <taxon>Phycisphaeraceae</taxon>
        <taxon>Natronomicrosphaera</taxon>
    </lineage>
</organism>
<feature type="domain" description="SecDF P1 head subdomain" evidence="6">
    <location>
        <begin position="1302"/>
        <end position="1392"/>
    </location>
</feature>
<feature type="transmembrane region" description="Helical" evidence="2">
    <location>
        <begin position="372"/>
        <end position="394"/>
    </location>
</feature>
<feature type="compositionally biased region" description="Acidic residues" evidence="1">
    <location>
        <begin position="836"/>
        <end position="850"/>
    </location>
</feature>
<feature type="transmembrane region" description="Helical" evidence="2">
    <location>
        <begin position="168"/>
        <end position="189"/>
    </location>
</feature>
<feature type="domain" description="Soluble ligand binding" evidence="4">
    <location>
        <begin position="926"/>
        <end position="955"/>
    </location>
</feature>
<dbReference type="Gene3D" id="3.10.450.590">
    <property type="match status" value="1"/>
</dbReference>
<evidence type="ECO:0000259" key="3">
    <source>
        <dbReference type="Pfam" id="PF05569"/>
    </source>
</evidence>
<evidence type="ECO:0000256" key="2">
    <source>
        <dbReference type="SAM" id="Phobius"/>
    </source>
</evidence>
<dbReference type="InterPro" id="IPR024981">
    <property type="entry name" value="DUF3887"/>
</dbReference>
<proteinExistence type="predicted"/>
<protein>
    <submittedName>
        <fullName evidence="7">M56 family metallopeptidase</fullName>
    </submittedName>
</protein>
<dbReference type="PANTHER" id="PTHR34978:SF3">
    <property type="entry name" value="SLR0241 PROTEIN"/>
    <property type="match status" value="1"/>
</dbReference>
<dbReference type="Pfam" id="PF10531">
    <property type="entry name" value="SLBB"/>
    <property type="match status" value="2"/>
</dbReference>
<dbReference type="InterPro" id="IPR052173">
    <property type="entry name" value="Beta-lactam_resp_regulator"/>
</dbReference>
<dbReference type="Gene3D" id="3.10.560.10">
    <property type="entry name" value="Outer membrane lipoprotein wza domain like"/>
    <property type="match status" value="2"/>
</dbReference>
<dbReference type="Gene3D" id="3.30.1360.200">
    <property type="match status" value="1"/>
</dbReference>
<sequence length="1402" mass="153765">MENLVPLALDLALKSSLILGLAWLITLLMRRGSAAGRHLVWTLAVASVLALPVLAYLLPGLAILPAAPTLTWVESSPTSEPAADREVDAPAVTSAGPSYVDPPAGAITPHDAVREPGPLTSGGGAEAGAASIEGPAPLPEAPATVAPANDAETTAPSWSSVLWHWLPWVWLGGMSFALLPLLLGWLSLLHLRRTARPITVDPWQTLLHDLSQHLGLKRKVVLLKSPCRTMPMTWGAWPGAPANVLVPEDADDWSADRQRAVLLHELAHVKRWDCLTQILSQLACAIYWFNPLIWLAAHRMLIEREQACDDMVLLHETDSADYAQHLLDIATGPQAGLFAAHAGIAMARRSKLDGRLVAILDQHRNRRAMSRLGVALTITLVGAVAVPVACVQVVEQEAADEERHETDYLEYEHAGETEKRFVVIGPAGSGERGTRTGSFELTGPDYRLLDALAAARGVPSGVRFIHIYRQASDGGQPRVIRVPYDTLLDGHARYNIAIQPGDVIRIMLPDAVPERAAMIERADQLVTALETGNFEQAREHFDDRMREQLSPQELEAMWLQLDQVGGEYEGRGEPYHRRENGYDAIYVPLRWERNAVDLKVVIDDEGHIAGLWTRAPDATVALPTSANARSTPEPTDGQATRGTPQAFVLGQVSKQGAYTIAEEGIEVGELLARAGLDEYQLDQPGYIDWYRNDTVTRVPLPRIAVNDPPIRSVLAGDVVRVTLGEAAEAEAPSHEDSGVRWVYIVGDVQRPGAYVLPDDGELTLLQLVASTGNLIEEDGGMSIEVLRRQPDGKGVRLLPRTKLSELIDGETQTPELQTYDVIIVRAAEQGNATEAETADDPAEPDQEAPDAGDAATERVDLLRELVVSRQRQFERVQQQMEAGRASPDDVEQARQALIEAQLQLAAAEDDDGQLEAAAGAEPARQVVYITGPVGRPGAYVLPEDGMTLLQLIASADNVQWTGVPAVIEIVRQQPDGSERRLPRIRVKDLIEGEAENPRLQAGDVVIVRQDPEALRQRERDNLRQQRQGIEHLGEGAEPVQRLDRLIEELEAREANADTRDQFNVRRKQITQLLDALEMYRDKHEGRFPDGLADVEPYLDEPVDLDRYYYRRLPDWAVNGAPPATMTLEGIPPSRLVGPRVLAEKGTYEPFERILIGHASTSSTPARVRELSHTKSVTVDEEGIHVHAENQDAEKDGDNAGVREHMSLQFRIVPTRETLLEMAEAMGADDGEQVIDVDEAIELARQVLVEAGAEALRRHDVPFAWFPLREGLDLGGWEVITTEHEGRTYLLVANREPLVMQPVVDGERQWRLMEVLVTEDQQGRPAIGVALDDAGGEQMRALTGPNVGNNMAIVLDGEVLTAPTLQAMIAGRSQITGNFSDEEVNRIVEQLEAAITQEEVASP</sequence>
<gene>
    <name evidence="7" type="ORF">ACERK3_17120</name>
</gene>
<feature type="region of interest" description="Disordered" evidence="1">
    <location>
        <begin position="92"/>
        <end position="151"/>
    </location>
</feature>
<keyword evidence="2" id="KW-1133">Transmembrane helix</keyword>
<feature type="domain" description="DUF3887" evidence="5">
    <location>
        <begin position="522"/>
        <end position="611"/>
    </location>
</feature>
<dbReference type="CDD" id="cd07341">
    <property type="entry name" value="M56_BlaR1_MecR1_like"/>
    <property type="match status" value="1"/>
</dbReference>
<feature type="transmembrane region" description="Helical" evidence="2">
    <location>
        <begin position="12"/>
        <end position="29"/>
    </location>
</feature>
<comment type="caution">
    <text evidence="7">The sequence shown here is derived from an EMBL/GenBank/DDBJ whole genome shotgun (WGS) entry which is preliminary data.</text>
</comment>
<dbReference type="Pfam" id="PF22599">
    <property type="entry name" value="SecDF_P1_head"/>
    <property type="match status" value="1"/>
</dbReference>
<dbReference type="InterPro" id="IPR008756">
    <property type="entry name" value="Peptidase_M56"/>
</dbReference>
<evidence type="ECO:0000256" key="1">
    <source>
        <dbReference type="SAM" id="MobiDB-lite"/>
    </source>
</evidence>
<evidence type="ECO:0000259" key="4">
    <source>
        <dbReference type="Pfam" id="PF10531"/>
    </source>
</evidence>
<keyword evidence="2" id="KW-0812">Transmembrane</keyword>
<keyword evidence="8" id="KW-1185">Reference proteome</keyword>
<dbReference type="Proteomes" id="UP001575105">
    <property type="component" value="Unassembled WGS sequence"/>
</dbReference>
<dbReference type="SUPFAM" id="SSF56954">
    <property type="entry name" value="Outer membrane efflux proteins (OEP)"/>
    <property type="match status" value="1"/>
</dbReference>
<reference evidence="7 8" key="1">
    <citation type="submission" date="2024-08" db="EMBL/GenBank/DDBJ databases">
        <title>Whole-genome sequencing of halo(alkali)philic microorganisms from hypersaline lakes.</title>
        <authorList>
            <person name="Sorokin D.Y."/>
            <person name="Merkel A.Y."/>
            <person name="Messina E."/>
            <person name="Yakimov M."/>
        </authorList>
    </citation>
    <scope>NUCLEOTIDE SEQUENCE [LARGE SCALE GENOMIC DNA]</scope>
    <source>
        <strain evidence="7 8">AB-hyl4</strain>
    </source>
</reference>
<name>A0ABV4UAD8_9BACT</name>
<feature type="domain" description="Soluble ligand binding" evidence="4">
    <location>
        <begin position="742"/>
        <end position="793"/>
    </location>
</feature>
<feature type="transmembrane region" description="Helical" evidence="2">
    <location>
        <begin position="41"/>
        <end position="67"/>
    </location>
</feature>
<keyword evidence="2" id="KW-0472">Membrane</keyword>
<accession>A0ABV4UAD8</accession>
<dbReference type="InterPro" id="IPR054384">
    <property type="entry name" value="SecDF_P1_head"/>
</dbReference>
<dbReference type="Pfam" id="PF13026">
    <property type="entry name" value="DUF3887"/>
    <property type="match status" value="1"/>
</dbReference>
<evidence type="ECO:0000259" key="5">
    <source>
        <dbReference type="Pfam" id="PF13026"/>
    </source>
</evidence>
<feature type="domain" description="Peptidase M56" evidence="3">
    <location>
        <begin position="148"/>
        <end position="359"/>
    </location>
</feature>
<dbReference type="EMBL" id="JBGUBD010000014">
    <property type="protein sequence ID" value="MFA9480003.1"/>
    <property type="molecule type" value="Genomic_DNA"/>
</dbReference>
<evidence type="ECO:0000313" key="8">
    <source>
        <dbReference type="Proteomes" id="UP001575105"/>
    </source>
</evidence>
<evidence type="ECO:0000313" key="7">
    <source>
        <dbReference type="EMBL" id="MFA9480003.1"/>
    </source>
</evidence>
<dbReference type="Pfam" id="PF05569">
    <property type="entry name" value="Peptidase_M56"/>
    <property type="match status" value="1"/>
</dbReference>
<dbReference type="InterPro" id="IPR019554">
    <property type="entry name" value="Soluble_ligand-bd"/>
</dbReference>
<dbReference type="PANTHER" id="PTHR34978">
    <property type="entry name" value="POSSIBLE SENSOR-TRANSDUCER PROTEIN BLAR"/>
    <property type="match status" value="1"/>
</dbReference>
<feature type="region of interest" description="Disordered" evidence="1">
    <location>
        <begin position="831"/>
        <end position="854"/>
    </location>
</feature>
<evidence type="ECO:0000259" key="6">
    <source>
        <dbReference type="Pfam" id="PF22599"/>
    </source>
</evidence>
<dbReference type="RefSeq" id="WP_425346929.1">
    <property type="nucleotide sequence ID" value="NZ_JBGUBD010000014.1"/>
</dbReference>